<evidence type="ECO:0000259" key="10">
    <source>
        <dbReference type="PROSITE" id="PS50234"/>
    </source>
</evidence>
<dbReference type="PANTHER" id="PTHR22907">
    <property type="entry name" value="GH04558P"/>
    <property type="match status" value="1"/>
</dbReference>
<dbReference type="SUPFAM" id="SSF53300">
    <property type="entry name" value="vWA-like"/>
    <property type="match status" value="1"/>
</dbReference>
<keyword evidence="8" id="KW-0175">Coiled coil</keyword>
<dbReference type="InterPro" id="IPR057475">
    <property type="entry name" value="CUT_C"/>
</dbReference>
<dbReference type="PROSITE" id="PS51034">
    <property type="entry name" value="ZP_2"/>
    <property type="match status" value="1"/>
</dbReference>
<evidence type="ECO:0000313" key="12">
    <source>
        <dbReference type="Proteomes" id="UP000492821"/>
    </source>
</evidence>
<dbReference type="WBParaSite" id="Pan_g23146.t1">
    <property type="protein sequence ID" value="Pan_g23146.t1"/>
    <property type="gene ID" value="Pan_g23146"/>
</dbReference>
<comment type="subcellular location">
    <subcellularLocation>
        <location evidence="1">Cell membrane</location>
        <topology evidence="1">Single-pass type I membrane protein</topology>
    </subcellularLocation>
</comment>
<evidence type="ECO:0000256" key="9">
    <source>
        <dbReference type="SAM" id="SignalP"/>
    </source>
</evidence>
<keyword evidence="7" id="KW-0472">Membrane</keyword>
<feature type="domain" description="ZP" evidence="11">
    <location>
        <begin position="237"/>
        <end position="485"/>
    </location>
</feature>
<dbReference type="AlphaFoldDB" id="A0A7E4VPT5"/>
<evidence type="ECO:0000256" key="1">
    <source>
        <dbReference type="ARBA" id="ARBA00004251"/>
    </source>
</evidence>
<keyword evidence="12" id="KW-1185">Reference proteome</keyword>
<dbReference type="PROSITE" id="PS50234">
    <property type="entry name" value="VWFA"/>
    <property type="match status" value="1"/>
</dbReference>
<dbReference type="PANTHER" id="PTHR22907:SF54">
    <property type="entry name" value="GH04558P"/>
    <property type="match status" value="1"/>
</dbReference>
<reference evidence="12" key="1">
    <citation type="journal article" date="2013" name="Genetics">
        <title>The draft genome and transcriptome of Panagrellus redivivus are shaped by the harsh demands of a free-living lifestyle.</title>
        <authorList>
            <person name="Srinivasan J."/>
            <person name="Dillman A.R."/>
            <person name="Macchietto M.G."/>
            <person name="Heikkinen L."/>
            <person name="Lakso M."/>
            <person name="Fracchia K.M."/>
            <person name="Antoshechkin I."/>
            <person name="Mortazavi A."/>
            <person name="Wong G."/>
            <person name="Sternberg P.W."/>
        </authorList>
    </citation>
    <scope>NUCLEOTIDE SEQUENCE [LARGE SCALE GENOMIC DNA]</scope>
    <source>
        <strain evidence="12">MT8872</strain>
    </source>
</reference>
<evidence type="ECO:0000313" key="13">
    <source>
        <dbReference type="WBParaSite" id="Pan_g23146.t1"/>
    </source>
</evidence>
<dbReference type="SMART" id="SM00241">
    <property type="entry name" value="ZP"/>
    <property type="match status" value="1"/>
</dbReference>
<keyword evidence="3" id="KW-1003">Cell membrane</keyword>
<feature type="chain" id="PRO_5029017812" evidence="9">
    <location>
        <begin position="19"/>
        <end position="671"/>
    </location>
</feature>
<keyword evidence="2" id="KW-0193">Cuticle</keyword>
<dbReference type="Pfam" id="PF00092">
    <property type="entry name" value="VWA"/>
    <property type="match status" value="1"/>
</dbReference>
<sequence length="671" mass="75072">MWRLSVTLVFLAVVPIIAQNENYDYDNSLAKICKPVDRPLDVLFILDGSGSVGGSTFEMQLDMLNTVIDLVNVGDNNTQIGVLQYASYTYTEFAFKTHKTKEALRAAITKIRHKSGTTRTGKALDKAYQVFNDENTGSRRRNPNVGQVAIVVSDGHSHDDPIPKAKKLKSAGVTILALGIGPHINMNELIQMTDREDYAFSNLTNKENLNKFTTEFKKLAIGEECRFARGENGADIRCLSNSISIGVSTQKPFGGHLYINGQFYDPKCNVRTNTTEMSLNVGLTDCGIKRQFSVNPRGFLFETRAVIQFHPHYRTPQDETFDIRCFYQDKTREEEANEIDWTLIKEHAQLKTQGKNMPCNYTIESNNHVEETNACESSIQKMSIGEAVTHKWQCNSDNFDTYQSVLVHSCFLMDIRNDVERLLIDEKGCSVDENVIKTPSYTEPLKITSEGRVISHPDGPLIKMRCSLRFCDRLMGECDEILPPKCKSIEKRQAGFAVLRAIGGDSEDQPPQIVTFDHSKVNKSPLSRRRLNLDQSVSASVGTAEPLPVVAPGRSANVRLNTQPVEIVPEGAPLKKVELPTPILPTVKQPLASPTTEAPEYEEYSVEVDDSEEQIKLTKSEQAAIERELLDILPELDNSIIEKMSMTEIRLDSPMISVSATKPDQCNKISR</sequence>
<dbReference type="Gene3D" id="3.40.50.410">
    <property type="entry name" value="von Willebrand factor, type A domain"/>
    <property type="match status" value="1"/>
</dbReference>
<name>A0A7E4VPT5_PANRE</name>
<evidence type="ECO:0000256" key="5">
    <source>
        <dbReference type="ARBA" id="ARBA00022729"/>
    </source>
</evidence>
<feature type="domain" description="VWFA" evidence="10">
    <location>
        <begin position="41"/>
        <end position="216"/>
    </location>
</feature>
<dbReference type="CDD" id="cd01450">
    <property type="entry name" value="vWFA_subfamily_ECM"/>
    <property type="match status" value="1"/>
</dbReference>
<reference evidence="13" key="2">
    <citation type="submission" date="2020-10" db="UniProtKB">
        <authorList>
            <consortium name="WormBaseParasite"/>
        </authorList>
    </citation>
    <scope>IDENTIFICATION</scope>
</reference>
<keyword evidence="4" id="KW-0812">Transmembrane</keyword>
<evidence type="ECO:0000256" key="6">
    <source>
        <dbReference type="ARBA" id="ARBA00022989"/>
    </source>
</evidence>
<keyword evidence="6" id="KW-1133">Transmembrane helix</keyword>
<dbReference type="Pfam" id="PF25057">
    <property type="entry name" value="CUT_N"/>
    <property type="match status" value="1"/>
</dbReference>
<feature type="coiled-coil region" evidence="8">
    <location>
        <begin position="601"/>
        <end position="628"/>
    </location>
</feature>
<evidence type="ECO:0000256" key="3">
    <source>
        <dbReference type="ARBA" id="ARBA00022475"/>
    </source>
</evidence>
<keyword evidence="5 9" id="KW-0732">Signal</keyword>
<dbReference type="InterPro" id="IPR056953">
    <property type="entry name" value="CUT_N"/>
</dbReference>
<dbReference type="InterPro" id="IPR036465">
    <property type="entry name" value="vWFA_dom_sf"/>
</dbReference>
<organism evidence="12 13">
    <name type="scientific">Panagrellus redivivus</name>
    <name type="common">Microworm</name>
    <dbReference type="NCBI Taxonomy" id="6233"/>
    <lineage>
        <taxon>Eukaryota</taxon>
        <taxon>Metazoa</taxon>
        <taxon>Ecdysozoa</taxon>
        <taxon>Nematoda</taxon>
        <taxon>Chromadorea</taxon>
        <taxon>Rhabditida</taxon>
        <taxon>Tylenchina</taxon>
        <taxon>Panagrolaimomorpha</taxon>
        <taxon>Panagrolaimoidea</taxon>
        <taxon>Panagrolaimidae</taxon>
        <taxon>Panagrellus</taxon>
    </lineage>
</organism>
<dbReference type="InterPro" id="IPR051962">
    <property type="entry name" value="Cuticlin"/>
</dbReference>
<evidence type="ECO:0000256" key="4">
    <source>
        <dbReference type="ARBA" id="ARBA00022692"/>
    </source>
</evidence>
<evidence type="ECO:0000259" key="11">
    <source>
        <dbReference type="PROSITE" id="PS51034"/>
    </source>
</evidence>
<dbReference type="Pfam" id="PF25301">
    <property type="entry name" value="CUT_C"/>
    <property type="match status" value="1"/>
</dbReference>
<protein>
    <submittedName>
        <fullName evidence="13">VWFA domain-containing protein</fullName>
    </submittedName>
</protein>
<feature type="signal peptide" evidence="9">
    <location>
        <begin position="1"/>
        <end position="18"/>
    </location>
</feature>
<dbReference type="GO" id="GO:0005886">
    <property type="term" value="C:plasma membrane"/>
    <property type="evidence" value="ECO:0007669"/>
    <property type="project" value="UniProtKB-SubCell"/>
</dbReference>
<evidence type="ECO:0000256" key="8">
    <source>
        <dbReference type="SAM" id="Coils"/>
    </source>
</evidence>
<dbReference type="SMART" id="SM00327">
    <property type="entry name" value="VWA"/>
    <property type="match status" value="1"/>
</dbReference>
<evidence type="ECO:0000256" key="7">
    <source>
        <dbReference type="ARBA" id="ARBA00023136"/>
    </source>
</evidence>
<evidence type="ECO:0000256" key="2">
    <source>
        <dbReference type="ARBA" id="ARBA00022460"/>
    </source>
</evidence>
<dbReference type="PRINTS" id="PR00453">
    <property type="entry name" value="VWFADOMAIN"/>
</dbReference>
<dbReference type="InterPro" id="IPR002035">
    <property type="entry name" value="VWF_A"/>
</dbReference>
<dbReference type="GO" id="GO:0042302">
    <property type="term" value="F:structural constituent of cuticle"/>
    <property type="evidence" value="ECO:0007669"/>
    <property type="project" value="UniProtKB-KW"/>
</dbReference>
<dbReference type="InterPro" id="IPR001507">
    <property type="entry name" value="ZP_dom"/>
</dbReference>
<proteinExistence type="predicted"/>
<accession>A0A7E4VPT5</accession>
<dbReference type="Proteomes" id="UP000492821">
    <property type="component" value="Unassembled WGS sequence"/>
</dbReference>